<dbReference type="AlphaFoldDB" id="A0AAN7HKN8"/>
<feature type="non-terminal residue" evidence="2">
    <location>
        <position position="65"/>
    </location>
</feature>
<reference evidence="2" key="1">
    <citation type="journal article" date="2023" name="Mol. Phylogenet. Evol.">
        <title>Genome-scale phylogeny and comparative genomics of the fungal order Sordariales.</title>
        <authorList>
            <person name="Hensen N."/>
            <person name="Bonometti L."/>
            <person name="Westerberg I."/>
            <person name="Brannstrom I.O."/>
            <person name="Guillou S."/>
            <person name="Cros-Aarteil S."/>
            <person name="Calhoun S."/>
            <person name="Haridas S."/>
            <person name="Kuo A."/>
            <person name="Mondo S."/>
            <person name="Pangilinan J."/>
            <person name="Riley R."/>
            <person name="LaButti K."/>
            <person name="Andreopoulos B."/>
            <person name="Lipzen A."/>
            <person name="Chen C."/>
            <person name="Yan M."/>
            <person name="Daum C."/>
            <person name="Ng V."/>
            <person name="Clum A."/>
            <person name="Steindorff A."/>
            <person name="Ohm R.A."/>
            <person name="Martin F."/>
            <person name="Silar P."/>
            <person name="Natvig D.O."/>
            <person name="Lalanne C."/>
            <person name="Gautier V."/>
            <person name="Ament-Velasquez S.L."/>
            <person name="Kruys A."/>
            <person name="Hutchinson M.I."/>
            <person name="Powell A.J."/>
            <person name="Barry K."/>
            <person name="Miller A.N."/>
            <person name="Grigoriev I.V."/>
            <person name="Debuchy R."/>
            <person name="Gladieux P."/>
            <person name="Hiltunen Thoren M."/>
            <person name="Johannesson H."/>
        </authorList>
    </citation>
    <scope>NUCLEOTIDE SEQUENCE</scope>
    <source>
        <strain evidence="2">CBS 359.72</strain>
    </source>
</reference>
<proteinExistence type="predicted"/>
<evidence type="ECO:0000256" key="1">
    <source>
        <dbReference type="SAM" id="Phobius"/>
    </source>
</evidence>
<reference evidence="2" key="2">
    <citation type="submission" date="2023-05" db="EMBL/GenBank/DDBJ databases">
        <authorList>
            <consortium name="Lawrence Berkeley National Laboratory"/>
            <person name="Steindorff A."/>
            <person name="Hensen N."/>
            <person name="Bonometti L."/>
            <person name="Westerberg I."/>
            <person name="Brannstrom I.O."/>
            <person name="Guillou S."/>
            <person name="Cros-Aarteil S."/>
            <person name="Calhoun S."/>
            <person name="Haridas S."/>
            <person name="Kuo A."/>
            <person name="Mondo S."/>
            <person name="Pangilinan J."/>
            <person name="Riley R."/>
            <person name="Labutti K."/>
            <person name="Andreopoulos B."/>
            <person name="Lipzen A."/>
            <person name="Chen C."/>
            <person name="Yanf M."/>
            <person name="Daum C."/>
            <person name="Ng V."/>
            <person name="Clum A."/>
            <person name="Ohm R."/>
            <person name="Martin F."/>
            <person name="Silar P."/>
            <person name="Natvig D."/>
            <person name="Lalanne C."/>
            <person name="Gautier V."/>
            <person name="Ament-Velasquez S.L."/>
            <person name="Kruys A."/>
            <person name="Hutchinson M.I."/>
            <person name="Powell A.J."/>
            <person name="Barry K."/>
            <person name="Miller A.N."/>
            <person name="Grigoriev I.V."/>
            <person name="Debuchy R."/>
            <person name="Gladieux P."/>
            <person name="Thoren M.H."/>
            <person name="Johannesson H."/>
        </authorList>
    </citation>
    <scope>NUCLEOTIDE SEQUENCE</scope>
    <source>
        <strain evidence="2">CBS 359.72</strain>
    </source>
</reference>
<name>A0AAN7HKN8_9PEZI</name>
<accession>A0AAN7HKN8</accession>
<evidence type="ECO:0000313" key="3">
    <source>
        <dbReference type="Proteomes" id="UP001303647"/>
    </source>
</evidence>
<organism evidence="2 3">
    <name type="scientific">Corynascus novoguineensis</name>
    <dbReference type="NCBI Taxonomy" id="1126955"/>
    <lineage>
        <taxon>Eukaryota</taxon>
        <taxon>Fungi</taxon>
        <taxon>Dikarya</taxon>
        <taxon>Ascomycota</taxon>
        <taxon>Pezizomycotina</taxon>
        <taxon>Sordariomycetes</taxon>
        <taxon>Sordariomycetidae</taxon>
        <taxon>Sordariales</taxon>
        <taxon>Chaetomiaceae</taxon>
        <taxon>Corynascus</taxon>
    </lineage>
</organism>
<comment type="caution">
    <text evidence="2">The sequence shown here is derived from an EMBL/GenBank/DDBJ whole genome shotgun (WGS) entry which is preliminary data.</text>
</comment>
<protein>
    <submittedName>
        <fullName evidence="2">Uncharacterized protein</fullName>
    </submittedName>
</protein>
<keyword evidence="1" id="KW-1133">Transmembrane helix</keyword>
<sequence>MNLRHARRRLLLHHQPVPPRGLARRHTFASGLSSNAFVSSLAPAPIVFSGVIMLAGAALVYGVSP</sequence>
<keyword evidence="3" id="KW-1185">Reference proteome</keyword>
<dbReference type="EMBL" id="MU857713">
    <property type="protein sequence ID" value="KAK4245073.1"/>
    <property type="molecule type" value="Genomic_DNA"/>
</dbReference>
<keyword evidence="1" id="KW-0812">Transmembrane</keyword>
<keyword evidence="1" id="KW-0472">Membrane</keyword>
<evidence type="ECO:0000313" key="2">
    <source>
        <dbReference type="EMBL" id="KAK4245073.1"/>
    </source>
</evidence>
<feature type="transmembrane region" description="Helical" evidence="1">
    <location>
        <begin position="41"/>
        <end position="63"/>
    </location>
</feature>
<gene>
    <name evidence="2" type="ORF">C7999DRAFT_34603</name>
</gene>
<dbReference type="Proteomes" id="UP001303647">
    <property type="component" value="Unassembled WGS sequence"/>
</dbReference>